<keyword evidence="7" id="KW-0132">Cell division</keyword>
<gene>
    <name evidence="7" type="ORF">B1R32_11765</name>
</gene>
<dbReference type="Proteomes" id="UP000237684">
    <property type="component" value="Unassembled WGS sequence"/>
</dbReference>
<dbReference type="EMBL" id="NIGF01000017">
    <property type="protein sequence ID" value="PQV63023.1"/>
    <property type="molecule type" value="Genomic_DNA"/>
</dbReference>
<evidence type="ECO:0000256" key="3">
    <source>
        <dbReference type="ARBA" id="ARBA00023136"/>
    </source>
</evidence>
<dbReference type="InParanoid" id="A0A2S8SQF0"/>
<dbReference type="InterPro" id="IPR001460">
    <property type="entry name" value="PCN-bd_Tpept"/>
</dbReference>
<comment type="subcellular location">
    <subcellularLocation>
        <location evidence="1">Membrane</location>
    </subcellularLocation>
</comment>
<dbReference type="Pfam" id="PF03717">
    <property type="entry name" value="PBP_dimer"/>
    <property type="match status" value="1"/>
</dbReference>
<evidence type="ECO:0000259" key="6">
    <source>
        <dbReference type="Pfam" id="PF03717"/>
    </source>
</evidence>
<dbReference type="Pfam" id="PF00905">
    <property type="entry name" value="Transpeptidase"/>
    <property type="match status" value="1"/>
</dbReference>
<evidence type="ECO:0000313" key="7">
    <source>
        <dbReference type="EMBL" id="PQV63023.1"/>
    </source>
</evidence>
<feature type="domain" description="Penicillin-binding protein transpeptidase" evidence="5">
    <location>
        <begin position="273"/>
        <end position="586"/>
    </location>
</feature>
<organism evidence="7 8">
    <name type="scientific">Abditibacterium utsteinense</name>
    <dbReference type="NCBI Taxonomy" id="1960156"/>
    <lineage>
        <taxon>Bacteria</taxon>
        <taxon>Pseudomonadati</taxon>
        <taxon>Abditibacteriota</taxon>
        <taxon>Abditibacteriia</taxon>
        <taxon>Abditibacteriales</taxon>
        <taxon>Abditibacteriaceae</taxon>
        <taxon>Abditibacterium</taxon>
    </lineage>
</organism>
<dbReference type="GO" id="GO:0051301">
    <property type="term" value="P:cell division"/>
    <property type="evidence" value="ECO:0007669"/>
    <property type="project" value="UniProtKB-KW"/>
</dbReference>
<dbReference type="OrthoDB" id="9804124at2"/>
<dbReference type="AlphaFoldDB" id="A0A2S8SQF0"/>
<dbReference type="InterPro" id="IPR036138">
    <property type="entry name" value="PBP_dimer_sf"/>
</dbReference>
<evidence type="ECO:0000256" key="2">
    <source>
        <dbReference type="ARBA" id="ARBA00022645"/>
    </source>
</evidence>
<keyword evidence="2" id="KW-0121">Carboxypeptidase</keyword>
<feature type="domain" description="Penicillin-binding protein dimerisation" evidence="6">
    <location>
        <begin position="58"/>
        <end position="228"/>
    </location>
</feature>
<evidence type="ECO:0000256" key="1">
    <source>
        <dbReference type="ARBA" id="ARBA00004370"/>
    </source>
</evidence>
<dbReference type="InterPro" id="IPR050515">
    <property type="entry name" value="Beta-lactam/transpept"/>
</dbReference>
<accession>A0A2S8SQF0</accession>
<keyword evidence="4" id="KW-0812">Transmembrane</keyword>
<protein>
    <submittedName>
        <fullName evidence="7">Cell division protein FtsI</fullName>
    </submittedName>
</protein>
<comment type="caution">
    <text evidence="7">The sequence shown here is derived from an EMBL/GenBank/DDBJ whole genome shotgun (WGS) entry which is preliminary data.</text>
</comment>
<dbReference type="Gene3D" id="3.40.710.10">
    <property type="entry name" value="DD-peptidase/beta-lactamase superfamily"/>
    <property type="match status" value="1"/>
</dbReference>
<keyword evidence="2" id="KW-0378">Hydrolase</keyword>
<keyword evidence="4" id="KW-1133">Transmembrane helix</keyword>
<keyword evidence="7" id="KW-0131">Cell cycle</keyword>
<dbReference type="SUPFAM" id="SSF56601">
    <property type="entry name" value="beta-lactamase/transpeptidase-like"/>
    <property type="match status" value="1"/>
</dbReference>
<proteinExistence type="predicted"/>
<evidence type="ECO:0000313" key="8">
    <source>
        <dbReference type="Proteomes" id="UP000237684"/>
    </source>
</evidence>
<dbReference type="Gene3D" id="3.90.1310.10">
    <property type="entry name" value="Penicillin-binding protein 2a (Domain 2)"/>
    <property type="match status" value="1"/>
</dbReference>
<keyword evidence="3 4" id="KW-0472">Membrane</keyword>
<dbReference type="PANTHER" id="PTHR30627:SF1">
    <property type="entry name" value="PEPTIDOGLYCAN D,D-TRANSPEPTIDASE FTSI"/>
    <property type="match status" value="1"/>
</dbReference>
<keyword evidence="2" id="KW-0645">Protease</keyword>
<dbReference type="GO" id="GO:0008658">
    <property type="term" value="F:penicillin binding"/>
    <property type="evidence" value="ECO:0007669"/>
    <property type="project" value="InterPro"/>
</dbReference>
<evidence type="ECO:0000256" key="4">
    <source>
        <dbReference type="SAM" id="Phobius"/>
    </source>
</evidence>
<dbReference type="GO" id="GO:0071555">
    <property type="term" value="P:cell wall organization"/>
    <property type="evidence" value="ECO:0007669"/>
    <property type="project" value="TreeGrafter"/>
</dbReference>
<dbReference type="InterPro" id="IPR012338">
    <property type="entry name" value="Beta-lactam/transpept-like"/>
</dbReference>
<dbReference type="GO" id="GO:0005886">
    <property type="term" value="C:plasma membrane"/>
    <property type="evidence" value="ECO:0007669"/>
    <property type="project" value="TreeGrafter"/>
</dbReference>
<dbReference type="SUPFAM" id="SSF56519">
    <property type="entry name" value="Penicillin binding protein dimerisation domain"/>
    <property type="match status" value="1"/>
</dbReference>
<keyword evidence="8" id="KW-1185">Reference proteome</keyword>
<dbReference type="RefSeq" id="WP_106380896.1">
    <property type="nucleotide sequence ID" value="NZ_NIGF01000017.1"/>
</dbReference>
<name>A0A2S8SQF0_9BACT</name>
<sequence length="618" mass="67954">MSRLGNPLRQTQKRMEYAFYGVGLVFLALGGKVLYMQTMPSASAYALSDKVFERRDELPARRGQILASDGTAMAVTIDEYTISANPRGWNSAEKDKVASLLQKMIGGEATFYRSELDKVENAVGAKNYYVRLALHVDEERAKKLQSLMGPQEGETRDERGARKKFWEPLSLEASPRRHYPLGNFAPQLIGFTTNSGKGVDGAEKALEKTLSGTSGMRDSLVDARGRAVPGTVNTWSEPVDGNSVVTTIDPKIQAAADSTMREVVEKYKPNFCVAVVMKPTTGEIVAVSTGPTFDLNKKPKNIVDLATNRAFSYNYEPGSTWKVVTASAAIENIPDWQNKHFFITGTASVGKHTIHDYQFWSGHLKPESKGLSEGIRDSSNVTMFEFAQLMPRHILLDYAKRFGIGEKPDLPGFNIAGGYLPKNNPKEWSLAQYANFSFGQGMMITPLQLAQIGSVVANKGTMMKPMLIKEIRDARGKTLKTYQPEVKSANVIRPETAREVTKMLRRVVAEGTARKYIFIPGYPAVGKTGSAQKAIGKRGYSAGKFISSFLGFLPMNKPQYVIAVMADEPHGSHWGSEVCGPAFTQIAGEAMVAMRLENGANAPKPDLNLMERPEPPKK</sequence>
<evidence type="ECO:0000259" key="5">
    <source>
        <dbReference type="Pfam" id="PF00905"/>
    </source>
</evidence>
<dbReference type="PANTHER" id="PTHR30627">
    <property type="entry name" value="PEPTIDOGLYCAN D,D-TRANSPEPTIDASE"/>
    <property type="match status" value="1"/>
</dbReference>
<reference evidence="7 8" key="1">
    <citation type="journal article" date="2018" name="Syst. Appl. Microbiol.">
        <title>Abditibacterium utsteinense sp. nov., the first cultivated member of candidate phylum FBP, isolated from ice-free Antarctic soil samples.</title>
        <authorList>
            <person name="Tahon G."/>
            <person name="Tytgat B."/>
            <person name="Lebbe L."/>
            <person name="Carlier A."/>
            <person name="Willems A."/>
        </authorList>
    </citation>
    <scope>NUCLEOTIDE SEQUENCE [LARGE SCALE GENOMIC DNA]</scope>
    <source>
        <strain evidence="7 8">LMG 29911</strain>
    </source>
</reference>
<feature type="transmembrane region" description="Helical" evidence="4">
    <location>
        <begin position="17"/>
        <end position="35"/>
    </location>
</feature>
<dbReference type="GO" id="GO:0004180">
    <property type="term" value="F:carboxypeptidase activity"/>
    <property type="evidence" value="ECO:0007669"/>
    <property type="project" value="UniProtKB-KW"/>
</dbReference>
<dbReference type="InterPro" id="IPR005311">
    <property type="entry name" value="PBP_dimer"/>
</dbReference>